<dbReference type="ExpressionAtlas" id="A0A2K3DCV7">
    <property type="expression patterns" value="baseline and differential"/>
</dbReference>
<dbReference type="Gene3D" id="3.40.50.12650">
    <property type="match status" value="1"/>
</dbReference>
<dbReference type="Proteomes" id="UP000006906">
    <property type="component" value="Chromosome 9"/>
</dbReference>
<dbReference type="RefSeq" id="XP_042920822.1">
    <property type="nucleotide sequence ID" value="XM_043065954.1"/>
</dbReference>
<dbReference type="InterPro" id="IPR036866">
    <property type="entry name" value="RibonucZ/Hydroxyglut_hydro"/>
</dbReference>
<feature type="region of interest" description="Disordered" evidence="1">
    <location>
        <begin position="1"/>
        <end position="76"/>
    </location>
</feature>
<protein>
    <recommendedName>
        <fullName evidence="2">SAM domain-containing protein</fullName>
    </recommendedName>
</protein>
<gene>
    <name evidence="3" type="ORF">CHLRE_09g399907v5</name>
</gene>
<feature type="compositionally biased region" description="Gly residues" evidence="1">
    <location>
        <begin position="172"/>
        <end position="193"/>
    </location>
</feature>
<feature type="region of interest" description="Disordered" evidence="1">
    <location>
        <begin position="496"/>
        <end position="570"/>
    </location>
</feature>
<dbReference type="GO" id="GO:0003684">
    <property type="term" value="F:damaged DNA binding"/>
    <property type="evidence" value="ECO:0000318"/>
    <property type="project" value="GO_Central"/>
</dbReference>
<sequence length="1026" mass="102907">MADFSDDDEDDFVPVCPTKRRQPLQPAARDAKVHRRDSAPAKLGSKSASKTSAVRGAILPGGLPGPSAHGADDSSARAPLSCIAGAASPSPSGLNGGYLSLQRRDAVPYPAAARRPDAATAATATTAATAASTCACPVCGADLAALSHTATGRQAHVNACLDGLDGAAAAAEGGGGGGGSGGGDSEGGGGGGAAASRAAEVVDMADEEDDADWLQVVEAMEVQEEEVEEVEVVERQEQQGQGQQSAAAAATGAAAGATTARPPSPQQPPRQGSGLDAAGGGEAEEQREQDGGGGGAGTEAAAEAEEAVADIEEAVADMEAEGEDPMCAQLPPDWDLDTGGEGLQGVEEGQWQRWQQPQQQQQEQRQDWQVMQDGFEQQDRQQQQQQQQQQQEHEECGGGGSPAAEDGQGEAGDDGADDDDDPIAAWLRRHGLSDWLARFRDGEVDEGLVGQLDEADLQGLGIDCPATRAAILAALPDFDAAAPAAGAAAAGLAVGGLDSPGPWQQQQQQQQPKQQPHLHPQQHQQQNPHSQHQHQRHPHKPPPPPPWHGAPGPAQAPQRHPQGLAHPHGGLPAAAIATATGAATSTVTAAAPATAAAVPFSSMFRANPAGPIRITQYLAGGGAAVAAAAAGGGGGGGRAAAMFAGAGGMPGAAAGGGRGSAVGGAGRGSGGGGGSGGGAGGGRGAGGWKGGHGGGAAAAGAAASAGAARAGGGGGGVAAAGGAVTSLRSVPVYHTIPGTRLLVDYFSPASRAIPAALAPYRILTHFHADHYKGLTKSFSGGVVLASPVTARLVAERLRLPAARLRTLPMDTPVTVDGVTLTLVDANHCPGAAMFIAEVLPPPPPTQQMQQQQQAGAAGVGGGGPPPPPPPPPPSRPPPPPPPPVLHTGDCRLSEHVKQHPALQALVGRRCTLVLDTTYADPAYVFPPQQDVLDAVLTAVRAEAFNKRALFVFGTYTIGKERLFLEVAAALGQKVYCSKEKAATLSACGLAPRYSSLITTNHLEANIHAVSVRVGGGGSGVVNTSPN</sequence>
<dbReference type="AlphaFoldDB" id="A0A2K3DCV7"/>
<keyword evidence="4" id="KW-1185">Reference proteome</keyword>
<feature type="region of interest" description="Disordered" evidence="1">
    <location>
        <begin position="836"/>
        <end position="889"/>
    </location>
</feature>
<feature type="compositionally biased region" description="Acidic residues" evidence="1">
    <location>
        <begin position="1"/>
        <end position="12"/>
    </location>
</feature>
<evidence type="ECO:0000313" key="4">
    <source>
        <dbReference type="Proteomes" id="UP000006906"/>
    </source>
</evidence>
<dbReference type="PANTHER" id="PTHR23240:SF35">
    <property type="entry name" value="DNA REPAIR METALLO-BETA-LACTAMASE FAMILY PROTEIN-RELATED"/>
    <property type="match status" value="1"/>
</dbReference>
<feature type="compositionally biased region" description="Acidic residues" evidence="1">
    <location>
        <begin position="407"/>
        <end position="422"/>
    </location>
</feature>
<dbReference type="EMBL" id="CM008970">
    <property type="protein sequence ID" value="PNW78374.1"/>
    <property type="molecule type" value="Genomic_DNA"/>
</dbReference>
<name>A0A2K3DCV7_CHLRE</name>
<feature type="region of interest" description="Disordered" evidence="1">
    <location>
        <begin position="655"/>
        <end position="683"/>
    </location>
</feature>
<dbReference type="Pfam" id="PF00536">
    <property type="entry name" value="SAM_1"/>
    <property type="match status" value="1"/>
</dbReference>
<dbReference type="InterPro" id="IPR013761">
    <property type="entry name" value="SAM/pointed_sf"/>
</dbReference>
<dbReference type="GO" id="GO:0006303">
    <property type="term" value="P:double-strand break repair via nonhomologous end joining"/>
    <property type="evidence" value="ECO:0000318"/>
    <property type="project" value="GO_Central"/>
</dbReference>
<dbReference type="KEGG" id="cre:CHLRE_09g399907v5"/>
<feature type="compositionally biased region" description="Low complexity" evidence="1">
    <location>
        <begin position="344"/>
        <end position="372"/>
    </location>
</feature>
<dbReference type="SUPFAM" id="SSF47769">
    <property type="entry name" value="SAM/Pointed domain"/>
    <property type="match status" value="1"/>
</dbReference>
<organism evidence="3 4">
    <name type="scientific">Chlamydomonas reinhardtii</name>
    <name type="common">Chlamydomonas smithii</name>
    <dbReference type="NCBI Taxonomy" id="3055"/>
    <lineage>
        <taxon>Eukaryota</taxon>
        <taxon>Viridiplantae</taxon>
        <taxon>Chlorophyta</taxon>
        <taxon>core chlorophytes</taxon>
        <taxon>Chlorophyceae</taxon>
        <taxon>CS clade</taxon>
        <taxon>Chlamydomonadales</taxon>
        <taxon>Chlamydomonadaceae</taxon>
        <taxon>Chlamydomonas</taxon>
    </lineage>
</organism>
<dbReference type="Gene3D" id="3.60.15.10">
    <property type="entry name" value="Ribonuclease Z/Hydroxyacylglutathione hydrolase-like"/>
    <property type="match status" value="2"/>
</dbReference>
<accession>A0A2K3DCV7</accession>
<dbReference type="GO" id="GO:0036297">
    <property type="term" value="P:interstrand cross-link repair"/>
    <property type="evidence" value="ECO:0000318"/>
    <property type="project" value="GO_Central"/>
</dbReference>
<feature type="compositionally biased region" description="Acidic residues" evidence="1">
    <location>
        <begin position="302"/>
        <end position="324"/>
    </location>
</feature>
<dbReference type="Gramene" id="PNW78374">
    <property type="protein sequence ID" value="PNW78374"/>
    <property type="gene ID" value="CHLRE_09g399907v5"/>
</dbReference>
<feature type="region of interest" description="Disordered" evidence="1">
    <location>
        <begin position="172"/>
        <end position="198"/>
    </location>
</feature>
<evidence type="ECO:0000256" key="1">
    <source>
        <dbReference type="SAM" id="MobiDB-lite"/>
    </source>
</evidence>
<reference evidence="3 4" key="1">
    <citation type="journal article" date="2007" name="Science">
        <title>The Chlamydomonas genome reveals the evolution of key animal and plant functions.</title>
        <authorList>
            <person name="Merchant S.S."/>
            <person name="Prochnik S.E."/>
            <person name="Vallon O."/>
            <person name="Harris E.H."/>
            <person name="Karpowicz S.J."/>
            <person name="Witman G.B."/>
            <person name="Terry A."/>
            <person name="Salamov A."/>
            <person name="Fritz-Laylin L.K."/>
            <person name="Marechal-Drouard L."/>
            <person name="Marshall W.F."/>
            <person name="Qu L.H."/>
            <person name="Nelson D.R."/>
            <person name="Sanderfoot A.A."/>
            <person name="Spalding M.H."/>
            <person name="Kapitonov V.V."/>
            <person name="Ren Q."/>
            <person name="Ferris P."/>
            <person name="Lindquist E."/>
            <person name="Shapiro H."/>
            <person name="Lucas S.M."/>
            <person name="Grimwood J."/>
            <person name="Schmutz J."/>
            <person name="Cardol P."/>
            <person name="Cerutti H."/>
            <person name="Chanfreau G."/>
            <person name="Chen C.L."/>
            <person name="Cognat V."/>
            <person name="Croft M.T."/>
            <person name="Dent R."/>
            <person name="Dutcher S."/>
            <person name="Fernandez E."/>
            <person name="Fukuzawa H."/>
            <person name="Gonzalez-Ballester D."/>
            <person name="Gonzalez-Halphen D."/>
            <person name="Hallmann A."/>
            <person name="Hanikenne M."/>
            <person name="Hippler M."/>
            <person name="Inwood W."/>
            <person name="Jabbari K."/>
            <person name="Kalanon M."/>
            <person name="Kuras R."/>
            <person name="Lefebvre P.A."/>
            <person name="Lemaire S.D."/>
            <person name="Lobanov A.V."/>
            <person name="Lohr M."/>
            <person name="Manuell A."/>
            <person name="Meier I."/>
            <person name="Mets L."/>
            <person name="Mittag M."/>
            <person name="Mittelmeier T."/>
            <person name="Moroney J.V."/>
            <person name="Moseley J."/>
            <person name="Napoli C."/>
            <person name="Nedelcu A.M."/>
            <person name="Niyogi K."/>
            <person name="Novoselov S.V."/>
            <person name="Paulsen I.T."/>
            <person name="Pazour G."/>
            <person name="Purton S."/>
            <person name="Ral J.P."/>
            <person name="Riano-Pachon D.M."/>
            <person name="Riekhof W."/>
            <person name="Rymarquis L."/>
            <person name="Schroda M."/>
            <person name="Stern D."/>
            <person name="Umen J."/>
            <person name="Willows R."/>
            <person name="Wilson N."/>
            <person name="Zimmer S.L."/>
            <person name="Allmer J."/>
            <person name="Balk J."/>
            <person name="Bisova K."/>
            <person name="Chen C.J."/>
            <person name="Elias M."/>
            <person name="Gendler K."/>
            <person name="Hauser C."/>
            <person name="Lamb M.R."/>
            <person name="Ledford H."/>
            <person name="Long J.C."/>
            <person name="Minagawa J."/>
            <person name="Page M.D."/>
            <person name="Pan J."/>
            <person name="Pootakham W."/>
            <person name="Roje S."/>
            <person name="Rose A."/>
            <person name="Stahlberg E."/>
            <person name="Terauchi A.M."/>
            <person name="Yang P."/>
            <person name="Ball S."/>
            <person name="Bowler C."/>
            <person name="Dieckmann C.L."/>
            <person name="Gladyshev V.N."/>
            <person name="Green P."/>
            <person name="Jorgensen R."/>
            <person name="Mayfield S."/>
            <person name="Mueller-Roeber B."/>
            <person name="Rajamani S."/>
            <person name="Sayre R.T."/>
            <person name="Brokstein P."/>
            <person name="Dubchak I."/>
            <person name="Goodstein D."/>
            <person name="Hornick L."/>
            <person name="Huang Y.W."/>
            <person name="Jhaveri J."/>
            <person name="Luo Y."/>
            <person name="Martinez D."/>
            <person name="Ngau W.C."/>
            <person name="Otillar B."/>
            <person name="Poliakov A."/>
            <person name="Porter A."/>
            <person name="Szajkowski L."/>
            <person name="Werner G."/>
            <person name="Zhou K."/>
            <person name="Grigoriev I.V."/>
            <person name="Rokhsar D.S."/>
            <person name="Grossman A.R."/>
        </authorList>
    </citation>
    <scope>NUCLEOTIDE SEQUENCE [LARGE SCALE GENOMIC DNA]</scope>
    <source>
        <strain evidence="4">CC-503</strain>
    </source>
</reference>
<dbReference type="GeneID" id="5720686"/>
<dbReference type="GO" id="GO:0035312">
    <property type="term" value="F:5'-3' DNA exonuclease activity"/>
    <property type="evidence" value="ECO:0000318"/>
    <property type="project" value="GO_Central"/>
</dbReference>
<dbReference type="InParanoid" id="A0A2K3DCV7"/>
<evidence type="ECO:0000259" key="2">
    <source>
        <dbReference type="PROSITE" id="PS50105"/>
    </source>
</evidence>
<dbReference type="PANTHER" id="PTHR23240">
    <property type="entry name" value="DNA CROSS-LINK REPAIR PROTEIN PSO2/SNM1-RELATED"/>
    <property type="match status" value="1"/>
</dbReference>
<feature type="domain" description="SAM" evidence="2">
    <location>
        <begin position="418"/>
        <end position="481"/>
    </location>
</feature>
<feature type="region of interest" description="Disordered" evidence="1">
    <location>
        <begin position="225"/>
        <end position="423"/>
    </location>
</feature>
<dbReference type="OrthoDB" id="262529at2759"/>
<dbReference type="Gene3D" id="1.10.150.50">
    <property type="entry name" value="Transcription Factor, Ets-1"/>
    <property type="match status" value="1"/>
</dbReference>
<dbReference type="STRING" id="3055.A0A2K3DCV7"/>
<evidence type="ECO:0000313" key="3">
    <source>
        <dbReference type="EMBL" id="PNW78374.1"/>
    </source>
</evidence>
<feature type="compositionally biased region" description="Low complexity" evidence="1">
    <location>
        <begin position="496"/>
        <end position="530"/>
    </location>
</feature>
<feature type="compositionally biased region" description="Low complexity" evidence="1">
    <location>
        <begin position="846"/>
        <end position="856"/>
    </location>
</feature>
<dbReference type="GO" id="GO:0005634">
    <property type="term" value="C:nucleus"/>
    <property type="evidence" value="ECO:0000318"/>
    <property type="project" value="GO_Central"/>
</dbReference>
<feature type="compositionally biased region" description="Pro residues" evidence="1">
    <location>
        <begin position="863"/>
        <end position="884"/>
    </location>
</feature>
<dbReference type="SUPFAM" id="SSF56281">
    <property type="entry name" value="Metallo-hydrolase/oxidoreductase"/>
    <property type="match status" value="1"/>
</dbReference>
<feature type="compositionally biased region" description="Low complexity" evidence="1">
    <location>
        <begin position="549"/>
        <end position="562"/>
    </location>
</feature>
<dbReference type="PROSITE" id="PS50105">
    <property type="entry name" value="SAM_DOMAIN"/>
    <property type="match status" value="1"/>
</dbReference>
<proteinExistence type="predicted"/>
<feature type="compositionally biased region" description="Low complexity" evidence="1">
    <location>
        <begin position="238"/>
        <end position="257"/>
    </location>
</feature>
<feature type="compositionally biased region" description="Basic residues" evidence="1">
    <location>
        <begin position="531"/>
        <end position="540"/>
    </location>
</feature>
<feature type="compositionally biased region" description="Low complexity" evidence="1">
    <location>
        <begin position="380"/>
        <end position="390"/>
    </location>
</feature>
<dbReference type="InterPro" id="IPR001660">
    <property type="entry name" value="SAM"/>
</dbReference>